<keyword evidence="6" id="KW-0813">Transport</keyword>
<evidence type="ECO:0000256" key="7">
    <source>
        <dbReference type="ARBA" id="ARBA00022593"/>
    </source>
</evidence>
<sequence>MFRSAGVAEIIRSHQKDDSFLRYLRSLLVDIFQRVAGPQHWIRWRNHLDILSDLVYFAITTFSELQTVGEEYVNIIQTDVTLKALPSKWKRVFMVVLQVCAPYLLKSALVKLEHLLNSSTTINLRPQTRQAIINILPLVEKTAKLLHRIHLAFFYINGVYYHLSKRISGIHYVQYMCKEPGPSLVRPFQFLGYLSIIQLICSLIVHSVSLFAVLKEQKQSSRNDSIKLRRFSNRESDFINVHPREKCPLCLSRRQHPTVTPCGHLFCWSCIHDWCVTKQECPLCRESFPPNRLVALQNFD</sequence>
<evidence type="ECO:0000256" key="12">
    <source>
        <dbReference type="ARBA" id="ARBA00022786"/>
    </source>
</evidence>
<dbReference type="Proteomes" id="UP000076420">
    <property type="component" value="Unassembled WGS sequence"/>
</dbReference>
<dbReference type="Pfam" id="PF04757">
    <property type="entry name" value="Pex2_Pex12"/>
    <property type="match status" value="1"/>
</dbReference>
<keyword evidence="16 19" id="KW-0472">Membrane</keyword>
<dbReference type="KEGG" id="bgt:106060461"/>
<keyword evidence="13" id="KW-0862">Zinc</keyword>
<evidence type="ECO:0000313" key="22">
    <source>
        <dbReference type="Proteomes" id="UP000076420"/>
    </source>
</evidence>
<keyword evidence="12" id="KW-0833">Ubl conjugation pathway</keyword>
<dbReference type="GO" id="GO:0005778">
    <property type="term" value="C:peroxisomal membrane"/>
    <property type="evidence" value="ECO:0007669"/>
    <property type="project" value="UniProtKB-SubCell"/>
</dbReference>
<evidence type="ECO:0000256" key="15">
    <source>
        <dbReference type="ARBA" id="ARBA00022989"/>
    </source>
</evidence>
<feature type="domain" description="RING-type" evidence="20">
    <location>
        <begin position="247"/>
        <end position="285"/>
    </location>
</feature>
<dbReference type="OrthoDB" id="6270329at2759"/>
<dbReference type="CDD" id="cd16527">
    <property type="entry name" value="RING-HC_PEX10"/>
    <property type="match status" value="1"/>
</dbReference>
<comment type="catalytic activity">
    <reaction evidence="1">
        <text>S-ubiquitinyl-[E2 ubiquitin-conjugating enzyme]-L-cysteine + [acceptor protein]-L-lysine = [E2 ubiquitin-conjugating enzyme]-L-cysteine + N(6)-ubiquitinyl-[acceptor protein]-L-lysine.</text>
        <dbReference type="EC" id="2.3.2.27"/>
    </reaction>
</comment>
<evidence type="ECO:0000256" key="1">
    <source>
        <dbReference type="ARBA" id="ARBA00000900"/>
    </source>
</evidence>
<gene>
    <name evidence="21" type="primary">106060461</name>
</gene>
<evidence type="ECO:0000256" key="10">
    <source>
        <dbReference type="ARBA" id="ARBA00022723"/>
    </source>
</evidence>
<evidence type="ECO:0000256" key="4">
    <source>
        <dbReference type="ARBA" id="ARBA00008704"/>
    </source>
</evidence>
<dbReference type="PANTHER" id="PTHR23350">
    <property type="entry name" value="PEROXISOME ASSEMBLY PROTEIN 10"/>
    <property type="match status" value="1"/>
</dbReference>
<feature type="transmembrane region" description="Helical" evidence="19">
    <location>
        <begin position="190"/>
        <end position="214"/>
    </location>
</feature>
<protein>
    <recommendedName>
        <fullName evidence="5">RING-type E3 ubiquitin transferase</fullName>
        <ecNumber evidence="5">2.3.2.27</ecNumber>
    </recommendedName>
</protein>
<dbReference type="Pfam" id="PF13639">
    <property type="entry name" value="zf-RING_2"/>
    <property type="match status" value="1"/>
</dbReference>
<dbReference type="EnsemblMetazoa" id="BGLB026512-RA">
    <property type="protein sequence ID" value="BGLB026512-PA"/>
    <property type="gene ID" value="BGLB026512"/>
</dbReference>
<dbReference type="VEuPathDB" id="VectorBase:BGLAX_028580"/>
<keyword evidence="17" id="KW-0576">Peroxisome</keyword>
<dbReference type="InterPro" id="IPR025654">
    <property type="entry name" value="PEX2/10"/>
</dbReference>
<dbReference type="STRING" id="6526.A0A2C9L3B6"/>
<dbReference type="GO" id="GO:0016558">
    <property type="term" value="P:protein import into peroxisome matrix"/>
    <property type="evidence" value="ECO:0007669"/>
    <property type="project" value="InterPro"/>
</dbReference>
<dbReference type="SUPFAM" id="SSF57850">
    <property type="entry name" value="RING/U-box"/>
    <property type="match status" value="1"/>
</dbReference>
<keyword evidence="10" id="KW-0479">Metal-binding</keyword>
<dbReference type="SMART" id="SM00184">
    <property type="entry name" value="RING"/>
    <property type="match status" value="1"/>
</dbReference>
<dbReference type="InterPro" id="IPR001841">
    <property type="entry name" value="Znf_RING"/>
</dbReference>
<evidence type="ECO:0000256" key="19">
    <source>
        <dbReference type="SAM" id="Phobius"/>
    </source>
</evidence>
<reference evidence="21" key="1">
    <citation type="submission" date="2020-05" db="UniProtKB">
        <authorList>
            <consortium name="EnsemblMetazoa"/>
        </authorList>
    </citation>
    <scope>IDENTIFICATION</scope>
    <source>
        <strain evidence="21">BB02</strain>
    </source>
</reference>
<evidence type="ECO:0000256" key="14">
    <source>
        <dbReference type="ARBA" id="ARBA00022927"/>
    </source>
</evidence>
<dbReference type="AlphaFoldDB" id="A0A2C9L3B6"/>
<dbReference type="PROSITE" id="PS00518">
    <property type="entry name" value="ZF_RING_1"/>
    <property type="match status" value="1"/>
</dbReference>
<evidence type="ECO:0000256" key="18">
    <source>
        <dbReference type="PROSITE-ProRule" id="PRU00175"/>
    </source>
</evidence>
<keyword evidence="8" id="KW-0808">Transferase</keyword>
<dbReference type="GO" id="GO:0061630">
    <property type="term" value="F:ubiquitin protein ligase activity"/>
    <property type="evidence" value="ECO:0007669"/>
    <property type="project" value="UniProtKB-EC"/>
</dbReference>
<accession>A0A2C9L3B6</accession>
<evidence type="ECO:0000256" key="2">
    <source>
        <dbReference type="ARBA" id="ARBA00004585"/>
    </source>
</evidence>
<comment type="subcellular location">
    <subcellularLocation>
        <location evidence="2">Peroxisome membrane</location>
        <topology evidence="2">Multi-pass membrane protein</topology>
    </subcellularLocation>
</comment>
<dbReference type="Gene3D" id="3.30.40.10">
    <property type="entry name" value="Zinc/RING finger domain, C3HC4 (zinc finger)"/>
    <property type="match status" value="1"/>
</dbReference>
<evidence type="ECO:0000313" key="21">
    <source>
        <dbReference type="EnsemblMetazoa" id="BGLB026512-PA"/>
    </source>
</evidence>
<keyword evidence="7" id="KW-0962">Peroxisome biogenesis</keyword>
<name>A0A2C9L3B6_BIOGL</name>
<evidence type="ECO:0000256" key="13">
    <source>
        <dbReference type="ARBA" id="ARBA00022833"/>
    </source>
</evidence>
<evidence type="ECO:0000256" key="3">
    <source>
        <dbReference type="ARBA" id="ARBA00004906"/>
    </source>
</evidence>
<keyword evidence="9 19" id="KW-0812">Transmembrane</keyword>
<dbReference type="GO" id="GO:0008270">
    <property type="term" value="F:zinc ion binding"/>
    <property type="evidence" value="ECO:0007669"/>
    <property type="project" value="UniProtKB-KW"/>
</dbReference>
<evidence type="ECO:0000256" key="16">
    <source>
        <dbReference type="ARBA" id="ARBA00023136"/>
    </source>
</evidence>
<dbReference type="InterPro" id="IPR013083">
    <property type="entry name" value="Znf_RING/FYVE/PHD"/>
</dbReference>
<evidence type="ECO:0000256" key="11">
    <source>
        <dbReference type="ARBA" id="ARBA00022771"/>
    </source>
</evidence>
<evidence type="ECO:0000256" key="17">
    <source>
        <dbReference type="ARBA" id="ARBA00023140"/>
    </source>
</evidence>
<dbReference type="InterPro" id="IPR017907">
    <property type="entry name" value="Znf_RING_CS"/>
</dbReference>
<keyword evidence="15 19" id="KW-1133">Transmembrane helix</keyword>
<evidence type="ECO:0000256" key="8">
    <source>
        <dbReference type="ARBA" id="ARBA00022679"/>
    </source>
</evidence>
<comment type="similarity">
    <text evidence="4">Belongs to the pex2/pex10/pex12 family.</text>
</comment>
<dbReference type="InterPro" id="IPR006845">
    <property type="entry name" value="Pex_N"/>
</dbReference>
<organism evidence="21 22">
    <name type="scientific">Biomphalaria glabrata</name>
    <name type="common">Bloodfluke planorb</name>
    <name type="synonym">Freshwater snail</name>
    <dbReference type="NCBI Taxonomy" id="6526"/>
    <lineage>
        <taxon>Eukaryota</taxon>
        <taxon>Metazoa</taxon>
        <taxon>Spiralia</taxon>
        <taxon>Lophotrochozoa</taxon>
        <taxon>Mollusca</taxon>
        <taxon>Gastropoda</taxon>
        <taxon>Heterobranchia</taxon>
        <taxon>Euthyneura</taxon>
        <taxon>Panpulmonata</taxon>
        <taxon>Hygrophila</taxon>
        <taxon>Lymnaeoidea</taxon>
        <taxon>Planorbidae</taxon>
        <taxon>Biomphalaria</taxon>
    </lineage>
</organism>
<evidence type="ECO:0000259" key="20">
    <source>
        <dbReference type="PROSITE" id="PS50089"/>
    </source>
</evidence>
<dbReference type="PROSITE" id="PS50089">
    <property type="entry name" value="ZF_RING_2"/>
    <property type="match status" value="1"/>
</dbReference>
<evidence type="ECO:0000256" key="9">
    <source>
        <dbReference type="ARBA" id="ARBA00022692"/>
    </source>
</evidence>
<keyword evidence="14" id="KW-0653">Protein transport</keyword>
<dbReference type="EC" id="2.3.2.27" evidence="5"/>
<proteinExistence type="inferred from homology"/>
<dbReference type="PANTHER" id="PTHR23350:SF0">
    <property type="entry name" value="PEROXISOME BIOGENESIS FACTOR 10"/>
    <property type="match status" value="1"/>
</dbReference>
<evidence type="ECO:0000256" key="5">
    <source>
        <dbReference type="ARBA" id="ARBA00012483"/>
    </source>
</evidence>
<keyword evidence="11 18" id="KW-0863">Zinc-finger</keyword>
<comment type="pathway">
    <text evidence="3">Protein modification; protein ubiquitination.</text>
</comment>
<evidence type="ECO:0000256" key="6">
    <source>
        <dbReference type="ARBA" id="ARBA00022448"/>
    </source>
</evidence>
<dbReference type="VEuPathDB" id="VectorBase:BGLB026512"/>